<dbReference type="GeneID" id="107459590"/>
<feature type="region of interest" description="Disordered" evidence="1">
    <location>
        <begin position="119"/>
        <end position="149"/>
    </location>
</feature>
<keyword evidence="2" id="KW-1185">Reference proteome</keyword>
<reference evidence="3" key="2">
    <citation type="submission" date="2025-08" db="UniProtKB">
        <authorList>
            <consortium name="RefSeq"/>
        </authorList>
    </citation>
    <scope>IDENTIFICATION</scope>
    <source>
        <tissue evidence="3">Whole plant</tissue>
    </source>
</reference>
<dbReference type="AlphaFoldDB" id="A0A9C6T4V9"/>
<name>A0A9C6T4V9_ARADU</name>
<accession>A0A9C6T4V9</accession>
<evidence type="ECO:0000313" key="2">
    <source>
        <dbReference type="Proteomes" id="UP000515211"/>
    </source>
</evidence>
<dbReference type="RefSeq" id="XP_052107602.1">
    <property type="nucleotide sequence ID" value="XM_052251642.1"/>
</dbReference>
<feature type="compositionally biased region" description="Polar residues" evidence="1">
    <location>
        <begin position="119"/>
        <end position="148"/>
    </location>
</feature>
<evidence type="ECO:0000313" key="3">
    <source>
        <dbReference type="RefSeq" id="XP_052107602.1"/>
    </source>
</evidence>
<proteinExistence type="predicted"/>
<dbReference type="Proteomes" id="UP000515211">
    <property type="component" value="Chromosome 7"/>
</dbReference>
<reference evidence="2" key="1">
    <citation type="journal article" date="2016" name="Nat. Genet.">
        <title>The genome sequences of Arachis duranensis and Arachis ipaensis, the diploid ancestors of cultivated peanut.</title>
        <authorList>
            <person name="Bertioli D.J."/>
            <person name="Cannon S.B."/>
            <person name="Froenicke L."/>
            <person name="Huang G."/>
            <person name="Farmer A.D."/>
            <person name="Cannon E.K."/>
            <person name="Liu X."/>
            <person name="Gao D."/>
            <person name="Clevenger J."/>
            <person name="Dash S."/>
            <person name="Ren L."/>
            <person name="Moretzsohn M.C."/>
            <person name="Shirasawa K."/>
            <person name="Huang W."/>
            <person name="Vidigal B."/>
            <person name="Abernathy B."/>
            <person name="Chu Y."/>
            <person name="Niederhuth C.E."/>
            <person name="Umale P."/>
            <person name="Araujo A.C."/>
            <person name="Kozik A."/>
            <person name="Kim K.D."/>
            <person name="Burow M.D."/>
            <person name="Varshney R.K."/>
            <person name="Wang X."/>
            <person name="Zhang X."/>
            <person name="Barkley N."/>
            <person name="Guimaraes P.M."/>
            <person name="Isobe S."/>
            <person name="Guo B."/>
            <person name="Liao B."/>
            <person name="Stalker H.T."/>
            <person name="Schmitz R.J."/>
            <person name="Scheffler B.E."/>
            <person name="Leal-Bertioli S.C."/>
            <person name="Xun X."/>
            <person name="Jackson S.A."/>
            <person name="Michelmore R."/>
            <person name="Ozias-Akins P."/>
        </authorList>
    </citation>
    <scope>NUCLEOTIDE SEQUENCE [LARGE SCALE GENOMIC DNA]</scope>
    <source>
        <strain evidence="2">cv. V14167</strain>
    </source>
</reference>
<sequence length="183" mass="19636">MTWEVMLVSSGFTLDSGVLGGRFQSSSSSLLFLSSLSVSLCSSISLICLSWSGFTANGTRSATSDAAWAICTTQARWWASIAFPCSATVWAAAYGSSTTWSDSERASCSAKAEDSRPVSASSWDASSTWQRRSGVRTSSPRHASSTEPTKPATAVVLNSSCYCWCSEELKIWTLDMCMLQTIL</sequence>
<protein>
    <submittedName>
        <fullName evidence="3">Uncharacterized protein LOC107459590</fullName>
    </submittedName>
</protein>
<evidence type="ECO:0000256" key="1">
    <source>
        <dbReference type="SAM" id="MobiDB-lite"/>
    </source>
</evidence>
<organism evidence="2 3">
    <name type="scientific">Arachis duranensis</name>
    <name type="common">Wild peanut</name>
    <dbReference type="NCBI Taxonomy" id="130453"/>
    <lineage>
        <taxon>Eukaryota</taxon>
        <taxon>Viridiplantae</taxon>
        <taxon>Streptophyta</taxon>
        <taxon>Embryophyta</taxon>
        <taxon>Tracheophyta</taxon>
        <taxon>Spermatophyta</taxon>
        <taxon>Magnoliopsida</taxon>
        <taxon>eudicotyledons</taxon>
        <taxon>Gunneridae</taxon>
        <taxon>Pentapetalae</taxon>
        <taxon>rosids</taxon>
        <taxon>fabids</taxon>
        <taxon>Fabales</taxon>
        <taxon>Fabaceae</taxon>
        <taxon>Papilionoideae</taxon>
        <taxon>50 kb inversion clade</taxon>
        <taxon>dalbergioids sensu lato</taxon>
        <taxon>Dalbergieae</taxon>
        <taxon>Pterocarpus clade</taxon>
        <taxon>Arachis</taxon>
    </lineage>
</organism>
<gene>
    <name evidence="3" type="primary">LOC107459590</name>
</gene>
<dbReference type="KEGG" id="adu:107459590"/>